<comment type="caution">
    <text evidence="1">The sequence shown here is derived from an EMBL/GenBank/DDBJ whole genome shotgun (WGS) entry which is preliminary data.</text>
</comment>
<reference evidence="1 2" key="1">
    <citation type="submission" date="2016-10" db="EMBL/GenBank/DDBJ databases">
        <authorList>
            <person name="Marach S."/>
            <person name="Prathuangwong S."/>
            <person name="Takikawa Y."/>
            <person name="Dohra H."/>
        </authorList>
    </citation>
    <scope>NUCLEOTIDE SEQUENCE [LARGE SCALE GENOMIC DNA]</scope>
    <source>
        <strain evidence="1 2">K2</strain>
    </source>
</reference>
<evidence type="ECO:0000313" key="1">
    <source>
        <dbReference type="EMBL" id="OIK20313.1"/>
    </source>
</evidence>
<evidence type="ECO:0000313" key="2">
    <source>
        <dbReference type="Proteomes" id="UP000180036"/>
    </source>
</evidence>
<gene>
    <name evidence="1" type="ORF">BKP66_11810</name>
</gene>
<accession>A0AAP7N5G3</accession>
<sequence>MSKFGKQKTVKIQGIEYTLQHPGTRRMVEIQDEAININTGRPTSSQLYELYMKEVVVNPKVNFEYFDEHAGFNELMYEVSTFLSDETVETKAVLQKEGE</sequence>
<protein>
    <submittedName>
        <fullName evidence="1">Uncharacterized protein</fullName>
    </submittedName>
</protein>
<name>A0AAP7N5G3_BACAM</name>
<dbReference type="AlphaFoldDB" id="A0AAP7N5G3"/>
<organism evidence="1 2">
    <name type="scientific">Bacillus amyloliquefaciens</name>
    <name type="common">Bacillus velezensis</name>
    <dbReference type="NCBI Taxonomy" id="1390"/>
    <lineage>
        <taxon>Bacteria</taxon>
        <taxon>Bacillati</taxon>
        <taxon>Bacillota</taxon>
        <taxon>Bacilli</taxon>
        <taxon>Bacillales</taxon>
        <taxon>Bacillaceae</taxon>
        <taxon>Bacillus</taxon>
        <taxon>Bacillus amyloliquefaciens group</taxon>
    </lineage>
</organism>
<dbReference type="Proteomes" id="UP000180036">
    <property type="component" value="Unassembled WGS sequence"/>
</dbReference>
<proteinExistence type="predicted"/>
<dbReference type="RefSeq" id="WP_014470552.1">
    <property type="nucleotide sequence ID" value="NZ_CP041693.1"/>
</dbReference>
<dbReference type="EMBL" id="MOEA01000003">
    <property type="protein sequence ID" value="OIK20313.1"/>
    <property type="molecule type" value="Genomic_DNA"/>
</dbReference>